<keyword evidence="2" id="KW-1185">Reference proteome</keyword>
<evidence type="ECO:0000313" key="1">
    <source>
        <dbReference type="EMBL" id="CDO94938.1"/>
    </source>
</evidence>
<dbReference type="AlphaFoldDB" id="A0A0A8L9Z4"/>
<dbReference type="InterPro" id="IPR018854">
    <property type="entry name" value="Psome_chaperone_3/4"/>
</dbReference>
<dbReference type="Gene3D" id="3.30.230.90">
    <property type="match status" value="1"/>
</dbReference>
<accession>A0A0A8L9Z4</accession>
<reference evidence="1 2" key="1">
    <citation type="submission" date="2014-03" db="EMBL/GenBank/DDBJ databases">
        <title>The genome of Kluyveromyces dobzhanskii.</title>
        <authorList>
            <person name="Nystedt B."/>
            <person name="Astrom S."/>
        </authorList>
    </citation>
    <scope>NUCLEOTIDE SEQUENCE [LARGE SCALE GENOMIC DNA]</scope>
    <source>
        <strain evidence="1 2">CBS 2104</strain>
    </source>
</reference>
<sequence>MKFIEFSKQLDPEIFDDYAGELRILADHYENSIVIHLRVNGEIDSTYEVKYKGLNDIDPGFSLEGTGDDDNFTPIRDPLSQYDVSTKIGDTNDMKIPIICTQIAQLYERVILPKLGSEPGAGVPDFVITLSTKLWRKSCSNEFEKLIFLLNALKEAYEN</sequence>
<protein>
    <submittedName>
        <fullName evidence="1">WGS project CCBQ000000000 data, contig 00011</fullName>
    </submittedName>
</protein>
<dbReference type="Pfam" id="PF10448">
    <property type="entry name" value="POC3_POC4"/>
    <property type="match status" value="1"/>
</dbReference>
<evidence type="ECO:0000313" key="2">
    <source>
        <dbReference type="Proteomes" id="UP000031516"/>
    </source>
</evidence>
<name>A0A0A8L9Z4_9SACH</name>
<organism evidence="1 2">
    <name type="scientific">Kluyveromyces dobzhanskii CBS 2104</name>
    <dbReference type="NCBI Taxonomy" id="1427455"/>
    <lineage>
        <taxon>Eukaryota</taxon>
        <taxon>Fungi</taxon>
        <taxon>Dikarya</taxon>
        <taxon>Ascomycota</taxon>
        <taxon>Saccharomycotina</taxon>
        <taxon>Saccharomycetes</taxon>
        <taxon>Saccharomycetales</taxon>
        <taxon>Saccharomycetaceae</taxon>
        <taxon>Kluyveromyces</taxon>
    </lineage>
</organism>
<dbReference type="InterPro" id="IPR053720">
    <property type="entry name" value="Psm_Assembly_Chaperone"/>
</dbReference>
<dbReference type="EMBL" id="CCBQ010000042">
    <property type="protein sequence ID" value="CDO94938.1"/>
    <property type="molecule type" value="Genomic_DNA"/>
</dbReference>
<comment type="caution">
    <text evidence="1">The sequence shown here is derived from an EMBL/GenBank/DDBJ whole genome shotgun (WGS) entry which is preliminary data.</text>
</comment>
<dbReference type="Proteomes" id="UP000031516">
    <property type="component" value="Unassembled WGS sequence"/>
</dbReference>
<gene>
    <name evidence="1" type="ORF">KLDO_g3191</name>
</gene>
<dbReference type="OrthoDB" id="3980246at2759"/>
<proteinExistence type="predicted"/>